<evidence type="ECO:0000313" key="8">
    <source>
        <dbReference type="Proteomes" id="UP000287687"/>
    </source>
</evidence>
<keyword evidence="3" id="KW-0813">Transport</keyword>
<dbReference type="RefSeq" id="WP_128441772.1">
    <property type="nucleotide sequence ID" value="NZ_SBIP01000001.1"/>
</dbReference>
<dbReference type="GO" id="GO:0030288">
    <property type="term" value="C:outer membrane-bounded periplasmic space"/>
    <property type="evidence" value="ECO:0007669"/>
    <property type="project" value="UniProtKB-ARBA"/>
</dbReference>
<dbReference type="GO" id="GO:1904680">
    <property type="term" value="F:peptide transmembrane transporter activity"/>
    <property type="evidence" value="ECO:0007669"/>
    <property type="project" value="TreeGrafter"/>
</dbReference>
<comment type="similarity">
    <text evidence="2">Belongs to the bacterial solute-binding protein 5 family.</text>
</comment>
<dbReference type="SUPFAM" id="SSF53850">
    <property type="entry name" value="Periplasmic binding protein-like II"/>
    <property type="match status" value="1"/>
</dbReference>
<organism evidence="7 8">
    <name type="scientific">Neorhizobium lilium</name>
    <dbReference type="NCBI Taxonomy" id="2503024"/>
    <lineage>
        <taxon>Bacteria</taxon>
        <taxon>Pseudomonadati</taxon>
        <taxon>Pseudomonadota</taxon>
        <taxon>Alphaproteobacteria</taxon>
        <taxon>Hyphomicrobiales</taxon>
        <taxon>Rhizobiaceae</taxon>
        <taxon>Rhizobium/Agrobacterium group</taxon>
        <taxon>Neorhizobium</taxon>
    </lineage>
</organism>
<dbReference type="InterPro" id="IPR000914">
    <property type="entry name" value="SBP_5_dom"/>
</dbReference>
<feature type="domain" description="Solute-binding protein family 5" evidence="6">
    <location>
        <begin position="69"/>
        <end position="421"/>
    </location>
</feature>
<dbReference type="PANTHER" id="PTHR30290">
    <property type="entry name" value="PERIPLASMIC BINDING COMPONENT OF ABC TRANSPORTER"/>
    <property type="match status" value="1"/>
</dbReference>
<comment type="caution">
    <text evidence="7">The sequence shown here is derived from an EMBL/GenBank/DDBJ whole genome shotgun (WGS) entry which is preliminary data.</text>
</comment>
<dbReference type="GO" id="GO:0015833">
    <property type="term" value="P:peptide transport"/>
    <property type="evidence" value="ECO:0007669"/>
    <property type="project" value="TreeGrafter"/>
</dbReference>
<evidence type="ECO:0000256" key="5">
    <source>
        <dbReference type="SAM" id="SignalP"/>
    </source>
</evidence>
<dbReference type="Proteomes" id="UP000287687">
    <property type="component" value="Unassembled WGS sequence"/>
</dbReference>
<dbReference type="OrthoDB" id="9803988at2"/>
<sequence length="499" mass="54520">MKMLRALTFAALIGVVMPTLGFAAAKETVVIDLVSEPSSLDPHKQWNPDSHFVYRNIFDQLLSRDDKGEIIPSIARSWAYKSDTEIVFTVRDDVTFHDGQKLTAEDVAFSINRIIDKKFASPQLSQFNKILSATASSASEVTIKTDGPYPVLLAQLVKLSIVPKHIVEKVGNDAFNLAPVGSGAYKFEKWQRGVDVVLVRNDNYWGDKGYFLRADFRAVPDAATRVANLKAGTADLAVTLDPDLAAQLEGAGGVKVLTAVTERIAYLKLNTSRPPFDDVELRRAVAQAVDRQSIIEGLLGGYDKPVSQLASPDYKGYVAGIQGLPFDPDQAKQLVQKAGAKAAEPIAFVTSPTFDQRIVQALIQQLNDVGFKINVESVDFATYLQRAQSEKTKQPAISFGRWSCACQDADGISFPLLHSSSSFSALSDPKIDALLEAARNTLDPDKRLVAYKDVATAVAKDALILPLYQAAVIYGASEKLKWSPTANESFFLNRASWSE</sequence>
<evidence type="ECO:0000256" key="4">
    <source>
        <dbReference type="ARBA" id="ARBA00022729"/>
    </source>
</evidence>
<protein>
    <submittedName>
        <fullName evidence="7">Peptide ABC transporter</fullName>
    </submittedName>
</protein>
<keyword evidence="8" id="KW-1185">Reference proteome</keyword>
<dbReference type="PANTHER" id="PTHR30290:SF9">
    <property type="entry name" value="OLIGOPEPTIDE-BINDING PROTEIN APPA"/>
    <property type="match status" value="1"/>
</dbReference>
<dbReference type="Gene3D" id="3.10.105.10">
    <property type="entry name" value="Dipeptide-binding Protein, Domain 3"/>
    <property type="match status" value="1"/>
</dbReference>
<dbReference type="Gene3D" id="3.90.76.10">
    <property type="entry name" value="Dipeptide-binding Protein, Domain 1"/>
    <property type="match status" value="1"/>
</dbReference>
<dbReference type="EMBL" id="SBIP01000001">
    <property type="protein sequence ID" value="RWX81684.1"/>
    <property type="molecule type" value="Genomic_DNA"/>
</dbReference>
<dbReference type="PIRSF" id="PIRSF002741">
    <property type="entry name" value="MppA"/>
    <property type="match status" value="1"/>
</dbReference>
<evidence type="ECO:0000256" key="1">
    <source>
        <dbReference type="ARBA" id="ARBA00004418"/>
    </source>
</evidence>
<dbReference type="Pfam" id="PF00496">
    <property type="entry name" value="SBP_bac_5"/>
    <property type="match status" value="1"/>
</dbReference>
<feature type="chain" id="PRO_5018551577" evidence="5">
    <location>
        <begin position="26"/>
        <end position="499"/>
    </location>
</feature>
<feature type="signal peptide" evidence="5">
    <location>
        <begin position="1"/>
        <end position="25"/>
    </location>
</feature>
<name>A0A3S3T466_9HYPH</name>
<dbReference type="InterPro" id="IPR030678">
    <property type="entry name" value="Peptide/Ni-bd"/>
</dbReference>
<evidence type="ECO:0000313" key="7">
    <source>
        <dbReference type="EMBL" id="RWX81684.1"/>
    </source>
</evidence>
<proteinExistence type="inferred from homology"/>
<accession>A0A3S3T466</accession>
<keyword evidence="4 5" id="KW-0732">Signal</keyword>
<dbReference type="Gene3D" id="3.40.190.10">
    <property type="entry name" value="Periplasmic binding protein-like II"/>
    <property type="match status" value="1"/>
</dbReference>
<evidence type="ECO:0000256" key="3">
    <source>
        <dbReference type="ARBA" id="ARBA00022448"/>
    </source>
</evidence>
<dbReference type="InterPro" id="IPR039424">
    <property type="entry name" value="SBP_5"/>
</dbReference>
<evidence type="ECO:0000256" key="2">
    <source>
        <dbReference type="ARBA" id="ARBA00005695"/>
    </source>
</evidence>
<comment type="subcellular location">
    <subcellularLocation>
        <location evidence="1">Periplasm</location>
    </subcellularLocation>
</comment>
<reference evidence="7 8" key="1">
    <citation type="submission" date="2019-01" db="EMBL/GenBank/DDBJ databases">
        <title>The draft genome of Rhizobium sp. 24NR.</title>
        <authorList>
            <person name="Liu L."/>
            <person name="Liang L."/>
            <person name="Shi S."/>
            <person name="Xu L."/>
            <person name="Wang X."/>
            <person name="Li L."/>
            <person name="Zhang X."/>
        </authorList>
    </citation>
    <scope>NUCLEOTIDE SEQUENCE [LARGE SCALE GENOMIC DNA]</scope>
    <source>
        <strain evidence="7 8">24NR</strain>
    </source>
</reference>
<dbReference type="GO" id="GO:0043190">
    <property type="term" value="C:ATP-binding cassette (ABC) transporter complex"/>
    <property type="evidence" value="ECO:0007669"/>
    <property type="project" value="InterPro"/>
</dbReference>
<evidence type="ECO:0000259" key="6">
    <source>
        <dbReference type="Pfam" id="PF00496"/>
    </source>
</evidence>
<dbReference type="AlphaFoldDB" id="A0A3S3T466"/>
<gene>
    <name evidence="7" type="ORF">EPK99_05345</name>
</gene>